<dbReference type="SUPFAM" id="SSF51735">
    <property type="entry name" value="NAD(P)-binding Rossmann-fold domains"/>
    <property type="match status" value="1"/>
</dbReference>
<protein>
    <submittedName>
        <fullName evidence="3">Uncharacterized protein</fullName>
    </submittedName>
</protein>
<proteinExistence type="inferred from homology"/>
<keyword evidence="4" id="KW-1185">Reference proteome</keyword>
<dbReference type="GO" id="GO:0005811">
    <property type="term" value="C:lipid droplet"/>
    <property type="evidence" value="ECO:0007669"/>
    <property type="project" value="TreeGrafter"/>
</dbReference>
<feature type="non-terminal residue" evidence="3">
    <location>
        <position position="1"/>
    </location>
</feature>
<dbReference type="GO" id="GO:0006654">
    <property type="term" value="P:phosphatidic acid biosynthetic process"/>
    <property type="evidence" value="ECO:0007669"/>
    <property type="project" value="TreeGrafter"/>
</dbReference>
<organism evidence="3 4">
    <name type="scientific">Mycena rosella</name>
    <name type="common">Pink bonnet</name>
    <name type="synonym">Agaricus rosellus</name>
    <dbReference type="NCBI Taxonomy" id="1033263"/>
    <lineage>
        <taxon>Eukaryota</taxon>
        <taxon>Fungi</taxon>
        <taxon>Dikarya</taxon>
        <taxon>Basidiomycota</taxon>
        <taxon>Agaricomycotina</taxon>
        <taxon>Agaricomycetes</taxon>
        <taxon>Agaricomycetidae</taxon>
        <taxon>Agaricales</taxon>
        <taxon>Marasmiineae</taxon>
        <taxon>Mycenaceae</taxon>
        <taxon>Mycena</taxon>
    </lineage>
</organism>
<dbReference type="GO" id="GO:0000140">
    <property type="term" value="F:acylglycerone-phosphate reductase (NADP+) activity"/>
    <property type="evidence" value="ECO:0007669"/>
    <property type="project" value="TreeGrafter"/>
</dbReference>
<evidence type="ECO:0000313" key="4">
    <source>
        <dbReference type="Proteomes" id="UP001221757"/>
    </source>
</evidence>
<dbReference type="InterPro" id="IPR036291">
    <property type="entry name" value="NAD(P)-bd_dom_sf"/>
</dbReference>
<dbReference type="Gene3D" id="3.40.50.720">
    <property type="entry name" value="NAD(P)-binding Rossmann-like Domain"/>
    <property type="match status" value="1"/>
</dbReference>
<name>A0AAD7DDP2_MYCRO</name>
<accession>A0AAD7DDP2</accession>
<sequence length="168" mass="18104">CSERGIGHALAKAFHARGFRVFAASRTLESMTNLTERGIKTFAVDIASSESISLLRDQLDTLIGGQLDILVNNAWVLVQTYPLAITGFDKARVKHLFDANVFGPMEMVHQIVPLIIAARGQVIQVGSMTGIIPVPFNAAYYASIAALHSFGDVLRVELAPVGVDVITV</sequence>
<dbReference type="Proteomes" id="UP001221757">
    <property type="component" value="Unassembled WGS sequence"/>
</dbReference>
<dbReference type="GO" id="GO:0004806">
    <property type="term" value="F:triacylglycerol lipase activity"/>
    <property type="evidence" value="ECO:0007669"/>
    <property type="project" value="TreeGrafter"/>
</dbReference>
<dbReference type="GO" id="GO:0005783">
    <property type="term" value="C:endoplasmic reticulum"/>
    <property type="evidence" value="ECO:0007669"/>
    <property type="project" value="TreeGrafter"/>
</dbReference>
<comment type="similarity">
    <text evidence="1">Belongs to the short-chain dehydrogenases/reductases (SDR) family.</text>
</comment>
<evidence type="ECO:0000256" key="1">
    <source>
        <dbReference type="ARBA" id="ARBA00006484"/>
    </source>
</evidence>
<dbReference type="PANTHER" id="PTHR44169">
    <property type="entry name" value="NADPH-DEPENDENT 1-ACYLDIHYDROXYACETONE PHOSPHATE REDUCTASE"/>
    <property type="match status" value="1"/>
</dbReference>
<dbReference type="GO" id="GO:0019433">
    <property type="term" value="P:triglyceride catabolic process"/>
    <property type="evidence" value="ECO:0007669"/>
    <property type="project" value="TreeGrafter"/>
</dbReference>
<gene>
    <name evidence="3" type="ORF">B0H17DRAFT_856548</name>
</gene>
<dbReference type="PANTHER" id="PTHR44169:SF6">
    <property type="entry name" value="NADPH-DEPENDENT 1-ACYLDIHYDROXYACETONE PHOSPHATE REDUCTASE"/>
    <property type="match status" value="1"/>
</dbReference>
<dbReference type="PRINTS" id="PR00081">
    <property type="entry name" value="GDHRDH"/>
</dbReference>
<evidence type="ECO:0000256" key="2">
    <source>
        <dbReference type="ARBA" id="ARBA00023002"/>
    </source>
</evidence>
<reference evidence="3" key="1">
    <citation type="submission" date="2023-03" db="EMBL/GenBank/DDBJ databases">
        <title>Massive genome expansion in bonnet fungi (Mycena s.s.) driven by repeated elements and novel gene families across ecological guilds.</title>
        <authorList>
            <consortium name="Lawrence Berkeley National Laboratory"/>
            <person name="Harder C.B."/>
            <person name="Miyauchi S."/>
            <person name="Viragh M."/>
            <person name="Kuo A."/>
            <person name="Thoen E."/>
            <person name="Andreopoulos B."/>
            <person name="Lu D."/>
            <person name="Skrede I."/>
            <person name="Drula E."/>
            <person name="Henrissat B."/>
            <person name="Morin E."/>
            <person name="Kohler A."/>
            <person name="Barry K."/>
            <person name="LaButti K."/>
            <person name="Morin E."/>
            <person name="Salamov A."/>
            <person name="Lipzen A."/>
            <person name="Mereny Z."/>
            <person name="Hegedus B."/>
            <person name="Baldrian P."/>
            <person name="Stursova M."/>
            <person name="Weitz H."/>
            <person name="Taylor A."/>
            <person name="Grigoriev I.V."/>
            <person name="Nagy L.G."/>
            <person name="Martin F."/>
            <person name="Kauserud H."/>
        </authorList>
    </citation>
    <scope>NUCLEOTIDE SEQUENCE</scope>
    <source>
        <strain evidence="3">CBHHK067</strain>
    </source>
</reference>
<keyword evidence="2" id="KW-0560">Oxidoreductase</keyword>
<evidence type="ECO:0000313" key="3">
    <source>
        <dbReference type="EMBL" id="KAJ7686944.1"/>
    </source>
</evidence>
<dbReference type="InterPro" id="IPR002347">
    <property type="entry name" value="SDR_fam"/>
</dbReference>
<dbReference type="Pfam" id="PF00106">
    <property type="entry name" value="adh_short"/>
    <property type="match status" value="1"/>
</dbReference>
<comment type="caution">
    <text evidence="3">The sequence shown here is derived from an EMBL/GenBank/DDBJ whole genome shotgun (WGS) entry which is preliminary data.</text>
</comment>
<dbReference type="AlphaFoldDB" id="A0AAD7DDP2"/>
<feature type="non-terminal residue" evidence="3">
    <location>
        <position position="168"/>
    </location>
</feature>
<dbReference type="EMBL" id="JARKIE010000092">
    <property type="protein sequence ID" value="KAJ7686944.1"/>
    <property type="molecule type" value="Genomic_DNA"/>
</dbReference>
<dbReference type="PRINTS" id="PR00080">
    <property type="entry name" value="SDRFAMILY"/>
</dbReference>